<reference evidence="1" key="1">
    <citation type="journal article" date="2020" name="Nature">
        <title>Giant virus diversity and host interactions through global metagenomics.</title>
        <authorList>
            <person name="Schulz F."/>
            <person name="Roux S."/>
            <person name="Paez-Espino D."/>
            <person name="Jungbluth S."/>
            <person name="Walsh D.A."/>
            <person name="Denef V.J."/>
            <person name="McMahon K.D."/>
            <person name="Konstantinidis K.T."/>
            <person name="Eloe-Fadrosh E.A."/>
            <person name="Kyrpides N.C."/>
            <person name="Woyke T."/>
        </authorList>
    </citation>
    <scope>NUCLEOTIDE SEQUENCE</scope>
    <source>
        <strain evidence="1">GVMAG-M-3300027963-9</strain>
    </source>
</reference>
<organism evidence="1">
    <name type="scientific">viral metagenome</name>
    <dbReference type="NCBI Taxonomy" id="1070528"/>
    <lineage>
        <taxon>unclassified sequences</taxon>
        <taxon>metagenomes</taxon>
        <taxon>organismal metagenomes</taxon>
    </lineage>
</organism>
<sequence>MDYLKPFCTQLVRFFETLSETFPEERDISMGLEAMRAAKSSNPKLMLDMFHEYIYIPASDMIMNRKDEEIIKLARKIMASQFNELMPTLMIFDRHWPNLSDNNRNVVWEYLRVLCLLCEKAKGITPNRITPNRITPNQTTA</sequence>
<name>A0A6C0LNG6_9ZZZZ</name>
<protein>
    <submittedName>
        <fullName evidence="1">Uncharacterized protein</fullName>
    </submittedName>
</protein>
<accession>A0A6C0LNG6</accession>
<dbReference type="EMBL" id="MN740537">
    <property type="protein sequence ID" value="QHU32279.1"/>
    <property type="molecule type" value="Genomic_DNA"/>
</dbReference>
<evidence type="ECO:0000313" key="1">
    <source>
        <dbReference type="EMBL" id="QHU32279.1"/>
    </source>
</evidence>
<dbReference type="AlphaFoldDB" id="A0A6C0LNG6"/>
<proteinExistence type="predicted"/>